<keyword evidence="1" id="KW-0472">Membrane</keyword>
<dbReference type="Proteomes" id="UP000005025">
    <property type="component" value="Unassembled WGS sequence"/>
</dbReference>
<evidence type="ECO:0000256" key="1">
    <source>
        <dbReference type="SAM" id="Phobius"/>
    </source>
</evidence>
<gene>
    <name evidence="2" type="ORF">HMPREF9104_02380</name>
</gene>
<feature type="transmembrane region" description="Helical" evidence="1">
    <location>
        <begin position="12"/>
        <end position="38"/>
    </location>
</feature>
<keyword evidence="1" id="KW-0812">Transmembrane</keyword>
<name>H1LID9_9LACO</name>
<dbReference type="HOGENOM" id="CLU_2770689_0_0_9"/>
<dbReference type="AlphaFoldDB" id="H1LID9"/>
<comment type="caution">
    <text evidence="2">The sequence shown here is derived from an EMBL/GenBank/DDBJ whole genome shotgun (WGS) entry which is preliminary data.</text>
</comment>
<reference evidence="2 3" key="1">
    <citation type="submission" date="2011-09" db="EMBL/GenBank/DDBJ databases">
        <authorList>
            <person name="Weinstock G."/>
            <person name="Sodergren E."/>
            <person name="Clifton S."/>
            <person name="Fulton L."/>
            <person name="Fulton B."/>
            <person name="Courtney L."/>
            <person name="Fronick C."/>
            <person name="Harrison M."/>
            <person name="Strong C."/>
            <person name="Farmer C."/>
            <person name="Delahaunty K."/>
            <person name="Markovic C."/>
            <person name="Hall O."/>
            <person name="Minx P."/>
            <person name="Tomlinson C."/>
            <person name="Mitreva M."/>
            <person name="Hou S."/>
            <person name="Chen J."/>
            <person name="Wollam A."/>
            <person name="Pepin K.H."/>
            <person name="Johnson M."/>
            <person name="Bhonagiri V."/>
            <person name="Zhang X."/>
            <person name="Suruliraj S."/>
            <person name="Warren W."/>
            <person name="Chinwalla A."/>
            <person name="Mardis E.R."/>
            <person name="Wilson R.K."/>
        </authorList>
    </citation>
    <scope>NUCLEOTIDE SEQUENCE [LARGE SCALE GENOMIC DNA]</scope>
    <source>
        <strain evidence="2 3">F0435</strain>
    </source>
</reference>
<accession>H1LID9</accession>
<dbReference type="EMBL" id="AGRJ01000204">
    <property type="protein sequence ID" value="EHO49836.1"/>
    <property type="molecule type" value="Genomic_DNA"/>
</dbReference>
<proteinExistence type="predicted"/>
<dbReference type="STRING" id="797516.HMPREF9104_02380"/>
<evidence type="ECO:0000313" key="3">
    <source>
        <dbReference type="Proteomes" id="UP000005025"/>
    </source>
</evidence>
<keyword evidence="1" id="KW-1133">Transmembrane helix</keyword>
<sequence>MNPKSLDPCNFNLYPGFGFTVVVLISRLLLGVALFHYVTENYRKVHKFSQPEILGLDFELRIPKIILHL</sequence>
<organism evidence="2 3">
    <name type="scientific">Lentilactobacillus kisonensis F0435</name>
    <dbReference type="NCBI Taxonomy" id="797516"/>
    <lineage>
        <taxon>Bacteria</taxon>
        <taxon>Bacillati</taxon>
        <taxon>Bacillota</taxon>
        <taxon>Bacilli</taxon>
        <taxon>Lactobacillales</taxon>
        <taxon>Lactobacillaceae</taxon>
        <taxon>Lentilactobacillus</taxon>
    </lineage>
</organism>
<protein>
    <submittedName>
        <fullName evidence="2">Uncharacterized protein</fullName>
    </submittedName>
</protein>
<evidence type="ECO:0000313" key="2">
    <source>
        <dbReference type="EMBL" id="EHO49836.1"/>
    </source>
</evidence>